<sequence>MKKANNMSENELKKPVLSSSVPSFVENRAKFYPENSRRLVNKILLDSPYFQFVYNLNDKIFSISSKGDIVYSAIPYDTARNYLQMAAIKTILYPKGAQEFIEMHKPILENYLSLAIYQNTGKKVKKTSKEVNEAYDDIFHDVFFEIQVIGRLLQHDETGPLSASLPGKFLYQNNQNSGISAYLYEYIKFVIEVVNEFPVAIDGRNVQLIETSVEHQPLMIGNNDSMLDNFSDIKDGIHQLVASEQTQTSHQVPTNLQPILRSEYGQALSQLRKNYVAHSVNPSELEQYFENVLPTENTNLVNVVSDIHTQTGGIPFNNSHFNILAGDISDSVASDAGIKGIYVLGNHELIDTLPEASEIEGTEWEKYSKTEWFQLLQTLPDFSWPLIPVGDSQYYELVKNTIQERFPSMIVLNNESMVYQNVRYIGLTIPVALVNRKKALQNFIFNELEKILSDDESIPTVIVSHAPLFNELSMLRKTSHAYNRGYNCADERIVELFKKFNIIGVIHGHHHIPASFGRIKYVKFAGKQMFVVCSIYSQANTGIDLVPLIEASEKGADKTASQKRLASKNDTSKNKSVQREYLANEPIENIPGLSIELRGNKTVYRLDKKVNGKRNRKSFHDQKSAVSYLNDLLKNRKL</sequence>
<name>A0A6A0BF46_9LACT</name>
<proteinExistence type="predicted"/>
<dbReference type="InterPro" id="IPR004843">
    <property type="entry name" value="Calcineurin-like_PHP"/>
</dbReference>
<dbReference type="SUPFAM" id="SSF56300">
    <property type="entry name" value="Metallo-dependent phosphatases"/>
    <property type="match status" value="1"/>
</dbReference>
<dbReference type="Gene3D" id="3.60.21.10">
    <property type="match status" value="1"/>
</dbReference>
<feature type="domain" description="Calcineurin-like phosphoesterase" evidence="1">
    <location>
        <begin position="282"/>
        <end position="513"/>
    </location>
</feature>
<comment type="caution">
    <text evidence="2">The sequence shown here is derived from an EMBL/GenBank/DDBJ whole genome shotgun (WGS) entry which is preliminary data.</text>
</comment>
<dbReference type="Pfam" id="PF00149">
    <property type="entry name" value="Metallophos"/>
    <property type="match status" value="1"/>
</dbReference>
<evidence type="ECO:0000259" key="1">
    <source>
        <dbReference type="Pfam" id="PF00149"/>
    </source>
</evidence>
<dbReference type="AlphaFoldDB" id="A0A6A0BF46"/>
<accession>A0A6A0BF46</accession>
<dbReference type="Proteomes" id="UP000480303">
    <property type="component" value="Unassembled WGS sequence"/>
</dbReference>
<dbReference type="EMBL" id="BLLI01000044">
    <property type="protein sequence ID" value="GFH42891.1"/>
    <property type="molecule type" value="Genomic_DNA"/>
</dbReference>
<gene>
    <name evidence="2" type="ORF">Hs30E_14420</name>
</gene>
<protein>
    <recommendedName>
        <fullName evidence="1">Calcineurin-like phosphoesterase domain-containing protein</fullName>
    </recommendedName>
</protein>
<organism evidence="2 3">
    <name type="scientific">Pseudolactococcus hodotermopsidis</name>
    <dbReference type="NCBI Taxonomy" id="2709157"/>
    <lineage>
        <taxon>Bacteria</taxon>
        <taxon>Bacillati</taxon>
        <taxon>Bacillota</taxon>
        <taxon>Bacilli</taxon>
        <taxon>Lactobacillales</taxon>
        <taxon>Streptococcaceae</taxon>
        <taxon>Pseudolactococcus</taxon>
    </lineage>
</organism>
<keyword evidence="3" id="KW-1185">Reference proteome</keyword>
<dbReference type="InterPro" id="IPR029052">
    <property type="entry name" value="Metallo-depent_PP-like"/>
</dbReference>
<dbReference type="GO" id="GO:0016787">
    <property type="term" value="F:hydrolase activity"/>
    <property type="evidence" value="ECO:0007669"/>
    <property type="project" value="InterPro"/>
</dbReference>
<reference evidence="2 3" key="1">
    <citation type="submission" date="2020-02" db="EMBL/GenBank/DDBJ databases">
        <title>Draft genome sequence of Lactococcus sp. Hs30E4-3.</title>
        <authorList>
            <person name="Noda S."/>
            <person name="Yuki M."/>
            <person name="Ohkuma M."/>
        </authorList>
    </citation>
    <scope>NUCLEOTIDE SEQUENCE [LARGE SCALE GENOMIC DNA]</scope>
    <source>
        <strain evidence="2 3">Hs30E4-3</strain>
    </source>
</reference>
<evidence type="ECO:0000313" key="2">
    <source>
        <dbReference type="EMBL" id="GFH42891.1"/>
    </source>
</evidence>
<evidence type="ECO:0000313" key="3">
    <source>
        <dbReference type="Proteomes" id="UP000480303"/>
    </source>
</evidence>